<evidence type="ECO:0000313" key="2">
    <source>
        <dbReference type="EMBL" id="SFW92325.1"/>
    </source>
</evidence>
<keyword evidence="3" id="KW-1185">Reference proteome</keyword>
<sequence>MQHRGRYRADMSIETSTVGVGDLSAYLARPAGGSASGVLLLPMITGIGEQVRAWAGELAGRGITALVWDVFHGASTDNTSREDLGAKLGELRDEPALAEQTALLDHLLGDLGCTSAGVLGWCLGGRFALLLAARDQRLSGVVAYHPTVRDPAPPNHELDAVALSARITAPVLVAYPEADAVVSHETFARLQTTLQSRPRGATFTQHFPGAEHGFSDSSRHGTAVNADAFALSWPQTLAFLDTLKG</sequence>
<dbReference type="InterPro" id="IPR029058">
    <property type="entry name" value="AB_hydrolase_fold"/>
</dbReference>
<accession>A0A1K1T8H1</accession>
<dbReference type="Gene3D" id="3.40.50.1820">
    <property type="entry name" value="alpha/beta hydrolase"/>
    <property type="match status" value="1"/>
</dbReference>
<organism evidence="2 3">
    <name type="scientific">Amycolatopsis australiensis</name>
    <dbReference type="NCBI Taxonomy" id="546364"/>
    <lineage>
        <taxon>Bacteria</taxon>
        <taxon>Bacillati</taxon>
        <taxon>Actinomycetota</taxon>
        <taxon>Actinomycetes</taxon>
        <taxon>Pseudonocardiales</taxon>
        <taxon>Pseudonocardiaceae</taxon>
        <taxon>Amycolatopsis</taxon>
    </lineage>
</organism>
<dbReference type="PANTHER" id="PTHR46623">
    <property type="entry name" value="CARBOXYMETHYLENEBUTENOLIDASE-RELATED"/>
    <property type="match status" value="1"/>
</dbReference>
<dbReference type="STRING" id="546364.SAMN04489730_8538"/>
<dbReference type="PANTHER" id="PTHR46623:SF6">
    <property type="entry name" value="ALPHA_BETA-HYDROLASES SUPERFAMILY PROTEIN"/>
    <property type="match status" value="1"/>
</dbReference>
<dbReference type="Proteomes" id="UP000182740">
    <property type="component" value="Unassembled WGS sequence"/>
</dbReference>
<dbReference type="SUPFAM" id="SSF53474">
    <property type="entry name" value="alpha/beta-Hydrolases"/>
    <property type="match status" value="1"/>
</dbReference>
<reference evidence="3" key="1">
    <citation type="submission" date="2016-11" db="EMBL/GenBank/DDBJ databases">
        <authorList>
            <person name="Varghese N."/>
            <person name="Submissions S."/>
        </authorList>
    </citation>
    <scope>NUCLEOTIDE SEQUENCE [LARGE SCALE GENOMIC DNA]</scope>
    <source>
        <strain evidence="3">DSM 44671</strain>
    </source>
</reference>
<evidence type="ECO:0000313" key="3">
    <source>
        <dbReference type="Proteomes" id="UP000182740"/>
    </source>
</evidence>
<protein>
    <submittedName>
        <fullName evidence="2">Carboxymethylenebutenolidase</fullName>
    </submittedName>
</protein>
<dbReference type="AlphaFoldDB" id="A0A1K1T8H1"/>
<dbReference type="GO" id="GO:0016787">
    <property type="term" value="F:hydrolase activity"/>
    <property type="evidence" value="ECO:0007669"/>
    <property type="project" value="InterPro"/>
</dbReference>
<name>A0A1K1T8H1_9PSEU</name>
<gene>
    <name evidence="2" type="ORF">SAMN04489730_8538</name>
</gene>
<dbReference type="EMBL" id="FPJG01000006">
    <property type="protein sequence ID" value="SFW92325.1"/>
    <property type="molecule type" value="Genomic_DNA"/>
</dbReference>
<dbReference type="InterPro" id="IPR002925">
    <property type="entry name" value="Dienelactn_hydro"/>
</dbReference>
<dbReference type="InterPro" id="IPR051049">
    <property type="entry name" value="Dienelactone_hydrolase-like"/>
</dbReference>
<evidence type="ECO:0000259" key="1">
    <source>
        <dbReference type="Pfam" id="PF01738"/>
    </source>
</evidence>
<dbReference type="Pfam" id="PF01738">
    <property type="entry name" value="DLH"/>
    <property type="match status" value="1"/>
</dbReference>
<proteinExistence type="predicted"/>
<feature type="domain" description="Dienelactone hydrolase" evidence="1">
    <location>
        <begin position="24"/>
        <end position="242"/>
    </location>
</feature>